<keyword evidence="1" id="KW-1133">Transmembrane helix</keyword>
<keyword evidence="1" id="KW-0472">Membrane</keyword>
<comment type="caution">
    <text evidence="2">The sequence shown here is derived from an EMBL/GenBank/DDBJ whole genome shotgun (WGS) entry which is preliminary data.</text>
</comment>
<dbReference type="Proteomes" id="UP001458880">
    <property type="component" value="Unassembled WGS sequence"/>
</dbReference>
<dbReference type="EMBL" id="JASPKY010000208">
    <property type="protein sequence ID" value="KAK9720688.1"/>
    <property type="molecule type" value="Genomic_DNA"/>
</dbReference>
<organism evidence="2 3">
    <name type="scientific">Popillia japonica</name>
    <name type="common">Japanese beetle</name>
    <dbReference type="NCBI Taxonomy" id="7064"/>
    <lineage>
        <taxon>Eukaryota</taxon>
        <taxon>Metazoa</taxon>
        <taxon>Ecdysozoa</taxon>
        <taxon>Arthropoda</taxon>
        <taxon>Hexapoda</taxon>
        <taxon>Insecta</taxon>
        <taxon>Pterygota</taxon>
        <taxon>Neoptera</taxon>
        <taxon>Endopterygota</taxon>
        <taxon>Coleoptera</taxon>
        <taxon>Polyphaga</taxon>
        <taxon>Scarabaeiformia</taxon>
        <taxon>Scarabaeidae</taxon>
        <taxon>Rutelinae</taxon>
        <taxon>Popillia</taxon>
    </lineage>
</organism>
<keyword evidence="1" id="KW-0812">Transmembrane</keyword>
<evidence type="ECO:0000313" key="2">
    <source>
        <dbReference type="EMBL" id="KAK9720688.1"/>
    </source>
</evidence>
<feature type="transmembrane region" description="Helical" evidence="1">
    <location>
        <begin position="85"/>
        <end position="105"/>
    </location>
</feature>
<gene>
    <name evidence="2" type="ORF">QE152_g21943</name>
</gene>
<name>A0AAW1KLZ0_POPJA</name>
<accession>A0AAW1KLZ0</accession>
<sequence>MDEKMSIMEETTAYPTRASALPMIKRNHWLFYRKLFGDSEFSLIRERKLTFKEFVVITVILHMNVNRVIHMSDMGLRYGTGHVAVIYILFQLWIDMPLMMLCSFLSSYCRKSYLTFWDCVPLFQGK</sequence>
<keyword evidence="3" id="KW-1185">Reference proteome</keyword>
<dbReference type="AlphaFoldDB" id="A0AAW1KLZ0"/>
<feature type="transmembrane region" description="Helical" evidence="1">
    <location>
        <begin position="49"/>
        <end position="65"/>
    </location>
</feature>
<protein>
    <submittedName>
        <fullName evidence="2">Uncharacterized protein</fullName>
    </submittedName>
</protein>
<evidence type="ECO:0000256" key="1">
    <source>
        <dbReference type="SAM" id="Phobius"/>
    </source>
</evidence>
<evidence type="ECO:0000313" key="3">
    <source>
        <dbReference type="Proteomes" id="UP001458880"/>
    </source>
</evidence>
<proteinExistence type="predicted"/>
<reference evidence="2 3" key="1">
    <citation type="journal article" date="2024" name="BMC Genomics">
        <title>De novo assembly and annotation of Popillia japonica's genome with initial clues to its potential as an invasive pest.</title>
        <authorList>
            <person name="Cucini C."/>
            <person name="Boschi S."/>
            <person name="Funari R."/>
            <person name="Cardaioli E."/>
            <person name="Iannotti N."/>
            <person name="Marturano G."/>
            <person name="Paoli F."/>
            <person name="Bruttini M."/>
            <person name="Carapelli A."/>
            <person name="Frati F."/>
            <person name="Nardi F."/>
        </authorList>
    </citation>
    <scope>NUCLEOTIDE SEQUENCE [LARGE SCALE GENOMIC DNA]</scope>
    <source>
        <strain evidence="2">DMR45628</strain>
    </source>
</reference>